<name>A0A9Q3EXM2_9BASI</name>
<dbReference type="AlphaFoldDB" id="A0A9Q3EXM2"/>
<dbReference type="Proteomes" id="UP000765509">
    <property type="component" value="Unassembled WGS sequence"/>
</dbReference>
<sequence length="107" mass="12162">MYGLNIYNSKNRPITTGTNKEKKCSLYIYKTSTHGPLDKLLKKLREGQFSTTLTSKQKLSLLNVLRKNKLAFAICEEPLGKIRGNGIELYLDVEISYPPMLRGPPYP</sequence>
<organism evidence="1 2">
    <name type="scientific">Austropuccinia psidii MF-1</name>
    <dbReference type="NCBI Taxonomy" id="1389203"/>
    <lineage>
        <taxon>Eukaryota</taxon>
        <taxon>Fungi</taxon>
        <taxon>Dikarya</taxon>
        <taxon>Basidiomycota</taxon>
        <taxon>Pucciniomycotina</taxon>
        <taxon>Pucciniomycetes</taxon>
        <taxon>Pucciniales</taxon>
        <taxon>Sphaerophragmiaceae</taxon>
        <taxon>Austropuccinia</taxon>
    </lineage>
</organism>
<dbReference type="EMBL" id="AVOT02033171">
    <property type="protein sequence ID" value="MBW0527030.1"/>
    <property type="molecule type" value="Genomic_DNA"/>
</dbReference>
<proteinExistence type="predicted"/>
<protein>
    <submittedName>
        <fullName evidence="1">Uncharacterized protein</fullName>
    </submittedName>
</protein>
<evidence type="ECO:0000313" key="1">
    <source>
        <dbReference type="EMBL" id="MBW0527030.1"/>
    </source>
</evidence>
<accession>A0A9Q3EXM2</accession>
<keyword evidence="2" id="KW-1185">Reference proteome</keyword>
<gene>
    <name evidence="1" type="ORF">O181_066745</name>
</gene>
<evidence type="ECO:0000313" key="2">
    <source>
        <dbReference type="Proteomes" id="UP000765509"/>
    </source>
</evidence>
<reference evidence="1" key="1">
    <citation type="submission" date="2021-03" db="EMBL/GenBank/DDBJ databases">
        <title>Draft genome sequence of rust myrtle Austropuccinia psidii MF-1, a brazilian biotype.</title>
        <authorList>
            <person name="Quecine M.C."/>
            <person name="Pachon D.M.R."/>
            <person name="Bonatelli M.L."/>
            <person name="Correr F.H."/>
            <person name="Franceschini L.M."/>
            <person name="Leite T.F."/>
            <person name="Margarido G.R.A."/>
            <person name="Almeida C.A."/>
            <person name="Ferrarezi J.A."/>
            <person name="Labate C.A."/>
        </authorList>
    </citation>
    <scope>NUCLEOTIDE SEQUENCE</scope>
    <source>
        <strain evidence="1">MF-1</strain>
    </source>
</reference>
<comment type="caution">
    <text evidence="1">The sequence shown here is derived from an EMBL/GenBank/DDBJ whole genome shotgun (WGS) entry which is preliminary data.</text>
</comment>